<keyword evidence="4 6" id="KW-0808">Transferase</keyword>
<dbReference type="InterPro" id="IPR015424">
    <property type="entry name" value="PyrdxlP-dep_Trfase"/>
</dbReference>
<evidence type="ECO:0000313" key="9">
    <source>
        <dbReference type="Proteomes" id="UP000469215"/>
    </source>
</evidence>
<name>A0A6N9HA36_9MICO</name>
<comment type="caution">
    <text evidence="8">The sequence shown here is derived from an EMBL/GenBank/DDBJ whole genome shotgun (WGS) entry which is preliminary data.</text>
</comment>
<dbReference type="InterPro" id="IPR004839">
    <property type="entry name" value="Aminotransferase_I/II_large"/>
</dbReference>
<dbReference type="PANTHER" id="PTHR43643">
    <property type="entry name" value="HISTIDINOL-PHOSPHATE AMINOTRANSFERASE 2"/>
    <property type="match status" value="1"/>
</dbReference>
<dbReference type="Proteomes" id="UP000469215">
    <property type="component" value="Unassembled WGS sequence"/>
</dbReference>
<keyword evidence="6" id="KW-0368">Histidine biosynthesis</keyword>
<dbReference type="HAMAP" id="MF_01023">
    <property type="entry name" value="HisC_aminotrans_2"/>
    <property type="match status" value="1"/>
</dbReference>
<dbReference type="EC" id="2.6.1.9" evidence="6"/>
<gene>
    <name evidence="6" type="primary">hisC</name>
    <name evidence="8" type="ORF">GSY69_13340</name>
</gene>
<dbReference type="RefSeq" id="WP_160954319.1">
    <property type="nucleotide sequence ID" value="NZ_WWEQ01000097.1"/>
</dbReference>
<evidence type="ECO:0000313" key="8">
    <source>
        <dbReference type="EMBL" id="MYM20917.1"/>
    </source>
</evidence>
<organism evidence="8 9">
    <name type="scientific">Brevibacterium rongguiense</name>
    <dbReference type="NCBI Taxonomy" id="2695267"/>
    <lineage>
        <taxon>Bacteria</taxon>
        <taxon>Bacillati</taxon>
        <taxon>Actinomycetota</taxon>
        <taxon>Actinomycetes</taxon>
        <taxon>Micrococcales</taxon>
        <taxon>Brevibacteriaceae</taxon>
        <taxon>Brevibacterium</taxon>
    </lineage>
</organism>
<feature type="domain" description="Aminotransferase class I/classII large" evidence="7">
    <location>
        <begin position="33"/>
        <end position="349"/>
    </location>
</feature>
<sequence>MSQNLRLRSALSDTPAYVPGKPAAPVAGVTAHKLSSNENHLPPMPGVIEAIAKAAGNPALYPDPGAHRLTTALAAHLGVEPHQLIFGAGASETLAAIIHITSGEGTNIVYPWPSFEMYPQLISLSGAQKRPVELTGSAEHDFAAMAAAIDDQTSLVLLCSPNNPTGPAIAQDAFDDFMYRVPSDVIVVLDQAYLEFVTAESAVDGLDALERYPNLVLIRTFSKAHGLAGLRVGFAVASPTIIHEMRKAIAPFSVTDMAQAAAEESLARVADVEVRAKGIAAARDELAARLRELGFDIPDAQGNFVWVPAGARSADFEAACREAGLSVRNLGSGVRVSIGPDEAMDRIVDVARRFGAQE</sequence>
<dbReference type="GO" id="GO:0030170">
    <property type="term" value="F:pyridoxal phosphate binding"/>
    <property type="evidence" value="ECO:0007669"/>
    <property type="project" value="InterPro"/>
</dbReference>
<dbReference type="InterPro" id="IPR015421">
    <property type="entry name" value="PyrdxlP-dep_Trfase_major"/>
</dbReference>
<dbReference type="InterPro" id="IPR024892">
    <property type="entry name" value="ArAT"/>
</dbReference>
<comment type="similarity">
    <text evidence="6">Belongs to the class-II pyridoxal-phosphate-dependent aminotransferase family. Histidinol-phosphate aminotransferase subfamily.</text>
</comment>
<evidence type="ECO:0000256" key="6">
    <source>
        <dbReference type="HAMAP-Rule" id="MF_01023"/>
    </source>
</evidence>
<proteinExistence type="inferred from homology"/>
<keyword evidence="9" id="KW-1185">Reference proteome</keyword>
<comment type="subunit">
    <text evidence="2 6">Homodimer.</text>
</comment>
<dbReference type="GO" id="GO:0000105">
    <property type="term" value="P:L-histidine biosynthetic process"/>
    <property type="evidence" value="ECO:0007669"/>
    <property type="project" value="UniProtKB-UniRule"/>
</dbReference>
<keyword evidence="5 6" id="KW-0663">Pyridoxal phosphate</keyword>
<evidence type="ECO:0000256" key="3">
    <source>
        <dbReference type="ARBA" id="ARBA00022576"/>
    </source>
</evidence>
<comment type="catalytic activity">
    <reaction evidence="6">
        <text>L-histidinol phosphate + 2-oxoglutarate = 3-(imidazol-4-yl)-2-oxopropyl phosphate + L-glutamate</text>
        <dbReference type="Rhea" id="RHEA:23744"/>
        <dbReference type="ChEBI" id="CHEBI:16810"/>
        <dbReference type="ChEBI" id="CHEBI:29985"/>
        <dbReference type="ChEBI" id="CHEBI:57766"/>
        <dbReference type="ChEBI" id="CHEBI:57980"/>
        <dbReference type="EC" id="2.6.1.9"/>
    </reaction>
</comment>
<dbReference type="CDD" id="cd00609">
    <property type="entry name" value="AAT_like"/>
    <property type="match status" value="1"/>
</dbReference>
<evidence type="ECO:0000256" key="2">
    <source>
        <dbReference type="ARBA" id="ARBA00011738"/>
    </source>
</evidence>
<dbReference type="InterPro" id="IPR015422">
    <property type="entry name" value="PyrdxlP-dep_Trfase_small"/>
</dbReference>
<feature type="modified residue" description="N6-(pyridoxal phosphate)lysine" evidence="6">
    <location>
        <position position="223"/>
    </location>
</feature>
<evidence type="ECO:0000256" key="4">
    <source>
        <dbReference type="ARBA" id="ARBA00022679"/>
    </source>
</evidence>
<keyword evidence="6" id="KW-0028">Amino-acid biosynthesis</keyword>
<dbReference type="PANTHER" id="PTHR43643:SF3">
    <property type="entry name" value="HISTIDINOL-PHOSPHATE AMINOTRANSFERASE"/>
    <property type="match status" value="1"/>
</dbReference>
<comment type="cofactor">
    <cofactor evidence="1 6">
        <name>pyridoxal 5'-phosphate</name>
        <dbReference type="ChEBI" id="CHEBI:597326"/>
    </cofactor>
</comment>
<dbReference type="SUPFAM" id="SSF53383">
    <property type="entry name" value="PLP-dependent transferases"/>
    <property type="match status" value="1"/>
</dbReference>
<dbReference type="Pfam" id="PF00155">
    <property type="entry name" value="Aminotran_1_2"/>
    <property type="match status" value="1"/>
</dbReference>
<keyword evidence="3 6" id="KW-0032">Aminotransferase</keyword>
<dbReference type="InterPro" id="IPR005861">
    <property type="entry name" value="HisP_aminotrans"/>
</dbReference>
<comment type="pathway">
    <text evidence="6">Amino-acid biosynthesis; L-histidine biosynthesis; L-histidine from 5-phospho-alpha-D-ribose 1-diphosphate: step 7/9.</text>
</comment>
<dbReference type="Gene3D" id="3.40.640.10">
    <property type="entry name" value="Type I PLP-dependent aspartate aminotransferase-like (Major domain)"/>
    <property type="match status" value="1"/>
</dbReference>
<evidence type="ECO:0000256" key="5">
    <source>
        <dbReference type="ARBA" id="ARBA00022898"/>
    </source>
</evidence>
<protein>
    <recommendedName>
        <fullName evidence="6">Histidinol-phosphate aminotransferase</fullName>
        <ecNumber evidence="6">2.6.1.9</ecNumber>
    </recommendedName>
    <alternativeName>
        <fullName evidence="6">Imidazole acetol-phosphate transaminase</fullName>
    </alternativeName>
</protein>
<dbReference type="AlphaFoldDB" id="A0A6N9HA36"/>
<evidence type="ECO:0000256" key="1">
    <source>
        <dbReference type="ARBA" id="ARBA00001933"/>
    </source>
</evidence>
<dbReference type="NCBIfam" id="NF002878">
    <property type="entry name" value="PRK03321.1"/>
    <property type="match status" value="1"/>
</dbReference>
<reference evidence="8 9" key="1">
    <citation type="submission" date="2020-01" db="EMBL/GenBank/DDBJ databases">
        <authorList>
            <person name="Deng T."/>
        </authorList>
    </citation>
    <scope>NUCLEOTIDE SEQUENCE [LARGE SCALE GENOMIC DNA]</scope>
    <source>
        <strain evidence="8 9">5221</strain>
    </source>
</reference>
<evidence type="ECO:0000259" key="7">
    <source>
        <dbReference type="Pfam" id="PF00155"/>
    </source>
</evidence>
<accession>A0A6N9HA36</accession>
<dbReference type="InterPro" id="IPR050106">
    <property type="entry name" value="HistidinolP_aminotransfase"/>
</dbReference>
<dbReference type="UniPathway" id="UPA00031">
    <property type="reaction ID" value="UER00012"/>
</dbReference>
<dbReference type="GO" id="GO:0004400">
    <property type="term" value="F:histidinol-phosphate transaminase activity"/>
    <property type="evidence" value="ECO:0007669"/>
    <property type="project" value="UniProtKB-UniRule"/>
</dbReference>
<dbReference type="EMBL" id="WWEQ01000097">
    <property type="protein sequence ID" value="MYM20917.1"/>
    <property type="molecule type" value="Genomic_DNA"/>
</dbReference>
<dbReference type="Gene3D" id="3.90.1150.10">
    <property type="entry name" value="Aspartate Aminotransferase, domain 1"/>
    <property type="match status" value="1"/>
</dbReference>